<reference evidence="3 4" key="1">
    <citation type="journal article" date="2004" name="Extremophiles">
        <title>Halobacillus locisalis sp. nov., a halophilic bacterium isolated from a marine solar saltern of the Yellow Sea in Korea.</title>
        <authorList>
            <person name="Yoon J.H."/>
            <person name="Kang K.H."/>
            <person name="Oh T.K."/>
            <person name="Park Y.H."/>
        </authorList>
    </citation>
    <scope>NUCLEOTIDE SEQUENCE [LARGE SCALE GENOMIC DNA]</scope>
    <source>
        <strain evidence="3 4">KCTC 3788</strain>
    </source>
</reference>
<dbReference type="RefSeq" id="WP_181473200.1">
    <property type="nucleotide sequence ID" value="NZ_JACEFG010000003.1"/>
</dbReference>
<evidence type="ECO:0000313" key="4">
    <source>
        <dbReference type="Proteomes" id="UP000571017"/>
    </source>
</evidence>
<dbReference type="PANTHER" id="PTHR43252:SF6">
    <property type="entry name" value="NEGATIVE TRANSCRIPTION REGULATOR PADR"/>
    <property type="match status" value="1"/>
</dbReference>
<evidence type="ECO:0000259" key="2">
    <source>
        <dbReference type="Pfam" id="PF10400"/>
    </source>
</evidence>
<dbReference type="Gene3D" id="1.10.10.10">
    <property type="entry name" value="Winged helix-like DNA-binding domain superfamily/Winged helix DNA-binding domain"/>
    <property type="match status" value="1"/>
</dbReference>
<feature type="domain" description="Transcription regulator PadR C-terminal" evidence="2">
    <location>
        <begin position="98"/>
        <end position="179"/>
    </location>
</feature>
<dbReference type="Pfam" id="PF03551">
    <property type="entry name" value="PadR"/>
    <property type="match status" value="1"/>
</dbReference>
<protein>
    <submittedName>
        <fullName evidence="3">PadR family transcriptional regulator</fullName>
    </submittedName>
</protein>
<evidence type="ECO:0000313" key="3">
    <source>
        <dbReference type="EMBL" id="MBA2176168.1"/>
    </source>
</evidence>
<dbReference type="Proteomes" id="UP000571017">
    <property type="component" value="Unassembled WGS sequence"/>
</dbReference>
<dbReference type="Pfam" id="PF10400">
    <property type="entry name" value="Vir_act_alpha_C"/>
    <property type="match status" value="1"/>
</dbReference>
<dbReference type="Gene3D" id="6.10.140.190">
    <property type="match status" value="1"/>
</dbReference>
<evidence type="ECO:0000259" key="1">
    <source>
        <dbReference type="Pfam" id="PF03551"/>
    </source>
</evidence>
<dbReference type="SUPFAM" id="SSF46785">
    <property type="entry name" value="Winged helix' DNA-binding domain"/>
    <property type="match status" value="1"/>
</dbReference>
<dbReference type="PANTHER" id="PTHR43252">
    <property type="entry name" value="TRANSCRIPTIONAL REGULATOR YQJI"/>
    <property type="match status" value="1"/>
</dbReference>
<comment type="caution">
    <text evidence="3">The sequence shown here is derived from an EMBL/GenBank/DDBJ whole genome shotgun (WGS) entry which is preliminary data.</text>
</comment>
<dbReference type="InterPro" id="IPR018309">
    <property type="entry name" value="Tscrpt_reg_PadR_C"/>
</dbReference>
<dbReference type="InterPro" id="IPR036390">
    <property type="entry name" value="WH_DNA-bd_sf"/>
</dbReference>
<accession>A0A838CW54</accession>
<gene>
    <name evidence="3" type="ORF">H0266_14825</name>
</gene>
<organism evidence="3 4">
    <name type="scientific">Halobacillus locisalis</name>
    <dbReference type="NCBI Taxonomy" id="220753"/>
    <lineage>
        <taxon>Bacteria</taxon>
        <taxon>Bacillati</taxon>
        <taxon>Bacillota</taxon>
        <taxon>Bacilli</taxon>
        <taxon>Bacillales</taxon>
        <taxon>Bacillaceae</taxon>
        <taxon>Halobacillus</taxon>
    </lineage>
</organism>
<dbReference type="InterPro" id="IPR036388">
    <property type="entry name" value="WH-like_DNA-bd_sf"/>
</dbReference>
<keyword evidence="4" id="KW-1185">Reference proteome</keyword>
<dbReference type="InterPro" id="IPR005149">
    <property type="entry name" value="Tscrpt_reg_PadR_N"/>
</dbReference>
<name>A0A838CW54_9BACI</name>
<sequence length="186" mass="21827">MAQKNYTQYALLGLLTTGYHTGYSMKQMIDGSLNHFWKISYGQIYPALKMLVDKGYAEVKYTSQQGRPDKKEYYITSSGKEALKQWLKQPVQELPIEKNELLLKLFFSRQQDKPTTIKQIEIYHEKLLERYNTYEGIKKMILLESSEHKDAPFWIITLDYGLSTTHAAIDWCIKTKDTLLNLKEEE</sequence>
<dbReference type="AlphaFoldDB" id="A0A838CW54"/>
<dbReference type="EMBL" id="JACEFG010000003">
    <property type="protein sequence ID" value="MBA2176168.1"/>
    <property type="molecule type" value="Genomic_DNA"/>
</dbReference>
<proteinExistence type="predicted"/>
<feature type="domain" description="Transcription regulator PadR N-terminal" evidence="1">
    <location>
        <begin position="11"/>
        <end position="84"/>
    </location>
</feature>